<keyword evidence="1" id="KW-0812">Transmembrane</keyword>
<proteinExistence type="predicted"/>
<feature type="transmembrane region" description="Helical" evidence="1">
    <location>
        <begin position="36"/>
        <end position="54"/>
    </location>
</feature>
<accession>A0A0E9MQA2</accession>
<dbReference type="AlphaFoldDB" id="A0A0E9MQA2"/>
<organism evidence="2 3">
    <name type="scientific">Sphingomonas changbaiensis NBRC 104936</name>
    <dbReference type="NCBI Taxonomy" id="1219043"/>
    <lineage>
        <taxon>Bacteria</taxon>
        <taxon>Pseudomonadati</taxon>
        <taxon>Pseudomonadota</taxon>
        <taxon>Alphaproteobacteria</taxon>
        <taxon>Sphingomonadales</taxon>
        <taxon>Sphingomonadaceae</taxon>
        <taxon>Sphingomonas</taxon>
    </lineage>
</organism>
<dbReference type="STRING" id="1219043.SCH01S_40_00240"/>
<sequence>MLLMAVGSVIVLIVLVGAPTAGGVAAFQHEAASRAESVDLIVGTLVMLLTGWLAGRPFAGRDAIFAAGLMAVVYIVIDLAIVFLFGDPAQIAVGTTGRSYAFKIVAALIGGWLASRTPAFEPEPVPLDEE</sequence>
<gene>
    <name evidence="2" type="ORF">SCH01S_40_00240</name>
</gene>
<name>A0A0E9MQA2_9SPHN</name>
<evidence type="ECO:0000256" key="1">
    <source>
        <dbReference type="SAM" id="Phobius"/>
    </source>
</evidence>
<dbReference type="Proteomes" id="UP000033202">
    <property type="component" value="Unassembled WGS sequence"/>
</dbReference>
<keyword evidence="3" id="KW-1185">Reference proteome</keyword>
<protein>
    <submittedName>
        <fullName evidence="2">Uncharacterized protein</fullName>
    </submittedName>
</protein>
<reference evidence="2 3" key="1">
    <citation type="submission" date="2015-04" db="EMBL/GenBank/DDBJ databases">
        <title>Whole genome shotgun sequence of Sphingomonas changbaiensis NBRC 104936.</title>
        <authorList>
            <person name="Katano-Makiyama Y."/>
            <person name="Hosoyama A."/>
            <person name="Hashimoto M."/>
            <person name="Noguchi M."/>
            <person name="Tsuchikane K."/>
            <person name="Ohji S."/>
            <person name="Yamazoe A."/>
            <person name="Ichikawa N."/>
            <person name="Kimura A."/>
            <person name="Fujita N."/>
        </authorList>
    </citation>
    <scope>NUCLEOTIDE SEQUENCE [LARGE SCALE GENOMIC DNA]</scope>
    <source>
        <strain evidence="2 3">NBRC 104936</strain>
    </source>
</reference>
<evidence type="ECO:0000313" key="3">
    <source>
        <dbReference type="Proteomes" id="UP000033202"/>
    </source>
</evidence>
<comment type="caution">
    <text evidence="2">The sequence shown here is derived from an EMBL/GenBank/DDBJ whole genome shotgun (WGS) entry which is preliminary data.</text>
</comment>
<keyword evidence="1" id="KW-1133">Transmembrane helix</keyword>
<keyword evidence="1" id="KW-0472">Membrane</keyword>
<dbReference type="EMBL" id="BBWU01000040">
    <property type="protein sequence ID" value="GAO39927.1"/>
    <property type="molecule type" value="Genomic_DNA"/>
</dbReference>
<evidence type="ECO:0000313" key="2">
    <source>
        <dbReference type="EMBL" id="GAO39927.1"/>
    </source>
</evidence>
<feature type="transmembrane region" description="Helical" evidence="1">
    <location>
        <begin position="63"/>
        <end position="85"/>
    </location>
</feature>